<dbReference type="PANTHER" id="PTHR43639">
    <property type="entry name" value="OXIDOREDUCTASE, SHORT-CHAIN DEHYDROGENASE/REDUCTASE FAMILY (AFU_ORTHOLOGUE AFUA_5G02870)"/>
    <property type="match status" value="1"/>
</dbReference>
<dbReference type="Pfam" id="PF00106">
    <property type="entry name" value="adh_short"/>
    <property type="match status" value="1"/>
</dbReference>
<feature type="domain" description="Ketoreductase" evidence="4">
    <location>
        <begin position="9"/>
        <end position="194"/>
    </location>
</feature>
<comment type="similarity">
    <text evidence="1 3">Belongs to the short-chain dehydrogenases/reductases (SDR) family.</text>
</comment>
<dbReference type="InterPro" id="IPR036291">
    <property type="entry name" value="NAD(P)-bd_dom_sf"/>
</dbReference>
<dbReference type="GO" id="GO:0016491">
    <property type="term" value="F:oxidoreductase activity"/>
    <property type="evidence" value="ECO:0007669"/>
    <property type="project" value="UniProtKB-KW"/>
</dbReference>
<sequence>MASFDLTGRVALVTGGSRGLGRATVLAFAAAGADVVIASRKLDDCQAVAEEVEALGRKALPHACHVGRWNELDGLIATTYETFGRVDVLVNNAGMSPLYDRVENVSEELWRKVIDVNLSGPFRLTATIGARMAAGDGGSIINVSSVAARYPLPEVIPYAAAKAGLDALTVGFAHAFGPAVRVNSVQPGTFLTDVSKHWDMDAFERESQGFALQRGASADELEGTMLYLASDASTYTTGAVLRVDGGYLPPQRSGRS</sequence>
<proteinExistence type="inferred from homology"/>
<protein>
    <submittedName>
        <fullName evidence="5">SDR family oxidoreductase</fullName>
    </submittedName>
</protein>
<evidence type="ECO:0000256" key="2">
    <source>
        <dbReference type="ARBA" id="ARBA00023002"/>
    </source>
</evidence>
<dbReference type="InterPro" id="IPR002347">
    <property type="entry name" value="SDR_fam"/>
</dbReference>
<dbReference type="AlphaFoldDB" id="A0A9X3RYZ1"/>
<gene>
    <name evidence="5" type="ORF">OM076_08595</name>
</gene>
<evidence type="ECO:0000313" key="6">
    <source>
        <dbReference type="Proteomes" id="UP001149140"/>
    </source>
</evidence>
<dbReference type="EMBL" id="JAPDOD010000005">
    <property type="protein sequence ID" value="MDA0160320.1"/>
    <property type="molecule type" value="Genomic_DNA"/>
</dbReference>
<dbReference type="PRINTS" id="PR00081">
    <property type="entry name" value="GDHRDH"/>
</dbReference>
<dbReference type="PRINTS" id="PR00080">
    <property type="entry name" value="SDRFAMILY"/>
</dbReference>
<evidence type="ECO:0000256" key="3">
    <source>
        <dbReference type="RuleBase" id="RU000363"/>
    </source>
</evidence>
<evidence type="ECO:0000313" key="5">
    <source>
        <dbReference type="EMBL" id="MDA0160320.1"/>
    </source>
</evidence>
<dbReference type="SUPFAM" id="SSF51735">
    <property type="entry name" value="NAD(P)-binding Rossmann-fold domains"/>
    <property type="match status" value="1"/>
</dbReference>
<dbReference type="InterPro" id="IPR020904">
    <property type="entry name" value="Sc_DH/Rdtase_CS"/>
</dbReference>
<dbReference type="CDD" id="cd05233">
    <property type="entry name" value="SDR_c"/>
    <property type="match status" value="1"/>
</dbReference>
<organism evidence="5 6">
    <name type="scientific">Solirubrobacter ginsenosidimutans</name>
    <dbReference type="NCBI Taxonomy" id="490573"/>
    <lineage>
        <taxon>Bacteria</taxon>
        <taxon>Bacillati</taxon>
        <taxon>Actinomycetota</taxon>
        <taxon>Thermoleophilia</taxon>
        <taxon>Solirubrobacterales</taxon>
        <taxon>Solirubrobacteraceae</taxon>
        <taxon>Solirubrobacter</taxon>
    </lineage>
</organism>
<dbReference type="Gene3D" id="3.40.50.720">
    <property type="entry name" value="NAD(P)-binding Rossmann-like Domain"/>
    <property type="match status" value="1"/>
</dbReference>
<dbReference type="PROSITE" id="PS00061">
    <property type="entry name" value="ADH_SHORT"/>
    <property type="match status" value="1"/>
</dbReference>
<dbReference type="InterPro" id="IPR057326">
    <property type="entry name" value="KR_dom"/>
</dbReference>
<dbReference type="RefSeq" id="WP_270039102.1">
    <property type="nucleotide sequence ID" value="NZ_JAPDOD010000005.1"/>
</dbReference>
<evidence type="ECO:0000256" key="1">
    <source>
        <dbReference type="ARBA" id="ARBA00006484"/>
    </source>
</evidence>
<dbReference type="SMART" id="SM00822">
    <property type="entry name" value="PKS_KR"/>
    <property type="match status" value="1"/>
</dbReference>
<name>A0A9X3RYZ1_9ACTN</name>
<comment type="caution">
    <text evidence="5">The sequence shown here is derived from an EMBL/GenBank/DDBJ whole genome shotgun (WGS) entry which is preliminary data.</text>
</comment>
<reference evidence="5" key="1">
    <citation type="submission" date="2022-10" db="EMBL/GenBank/DDBJ databases">
        <title>The WGS of Solirubrobacter ginsenosidimutans DSM 21036.</title>
        <authorList>
            <person name="Jiang Z."/>
        </authorList>
    </citation>
    <scope>NUCLEOTIDE SEQUENCE</scope>
    <source>
        <strain evidence="5">DSM 21036</strain>
    </source>
</reference>
<evidence type="ECO:0000259" key="4">
    <source>
        <dbReference type="SMART" id="SM00822"/>
    </source>
</evidence>
<dbReference type="PANTHER" id="PTHR43639:SF1">
    <property type="entry name" value="SHORT-CHAIN DEHYDROGENASE_REDUCTASE FAMILY PROTEIN"/>
    <property type="match status" value="1"/>
</dbReference>
<dbReference type="FunFam" id="3.40.50.720:FF:000084">
    <property type="entry name" value="Short-chain dehydrogenase reductase"/>
    <property type="match status" value="1"/>
</dbReference>
<keyword evidence="6" id="KW-1185">Reference proteome</keyword>
<dbReference type="Proteomes" id="UP001149140">
    <property type="component" value="Unassembled WGS sequence"/>
</dbReference>
<accession>A0A9X3RYZ1</accession>
<keyword evidence="2" id="KW-0560">Oxidoreductase</keyword>